<dbReference type="OrthoDB" id="9803617at2"/>
<dbReference type="Pfam" id="PF20169">
    <property type="entry name" value="DUF6537"/>
    <property type="match status" value="1"/>
</dbReference>
<dbReference type="NCBIfam" id="NF009589">
    <property type="entry name" value="PRK13030.1"/>
    <property type="match status" value="1"/>
</dbReference>
<dbReference type="InterPro" id="IPR011766">
    <property type="entry name" value="TPP_enzyme_TPP-bd"/>
</dbReference>
<evidence type="ECO:0000256" key="4">
    <source>
        <dbReference type="ARBA" id="ARBA00023002"/>
    </source>
</evidence>
<dbReference type="InterPro" id="IPR009014">
    <property type="entry name" value="Transketo_C/PFOR_II"/>
</dbReference>
<dbReference type="EMBL" id="CP031357">
    <property type="protein sequence ID" value="AXK43486.1"/>
    <property type="molecule type" value="Genomic_DNA"/>
</dbReference>
<dbReference type="AlphaFoldDB" id="A0A345YHT4"/>
<dbReference type="InterPro" id="IPR002869">
    <property type="entry name" value="Pyrv_flavodox_OxRed_cen"/>
</dbReference>
<dbReference type="SUPFAM" id="SSF52518">
    <property type="entry name" value="Thiamin diphosphate-binding fold (THDP-binding)"/>
    <property type="match status" value="2"/>
</dbReference>
<dbReference type="InterPro" id="IPR029061">
    <property type="entry name" value="THDP-binding"/>
</dbReference>
<keyword evidence="11" id="KW-1185">Reference proteome</keyword>
<dbReference type="SUPFAM" id="SSF53323">
    <property type="entry name" value="Pyruvate-ferredoxin oxidoreductase, PFOR, domain III"/>
    <property type="match status" value="1"/>
</dbReference>
<evidence type="ECO:0000313" key="11">
    <source>
        <dbReference type="Proteomes" id="UP000254508"/>
    </source>
</evidence>
<dbReference type="CDD" id="cd07034">
    <property type="entry name" value="TPP_PYR_PFOR_IOR-alpha_like"/>
    <property type="match status" value="1"/>
</dbReference>
<protein>
    <submittedName>
        <fullName evidence="10">Indolepyruvate ferredoxin oxidoreductase family protein</fullName>
    </submittedName>
</protein>
<dbReference type="GO" id="GO:0045333">
    <property type="term" value="P:cellular respiration"/>
    <property type="evidence" value="ECO:0007669"/>
    <property type="project" value="UniProtKB-ARBA"/>
</dbReference>
<dbReference type="Gene3D" id="3.40.50.970">
    <property type="match status" value="1"/>
</dbReference>
<feature type="domain" description="Pyruvate/ketoisovalerate oxidoreductase catalytic" evidence="7">
    <location>
        <begin position="721"/>
        <end position="899"/>
    </location>
</feature>
<keyword evidence="2" id="KW-0479">Metal-binding</keyword>
<dbReference type="InterPro" id="IPR046667">
    <property type="entry name" value="DUF6537"/>
</dbReference>
<feature type="domain" description="Thiamine pyrophosphate enzyme TPP-binding" evidence="8">
    <location>
        <begin position="446"/>
        <end position="535"/>
    </location>
</feature>
<name>A0A345YHT4_9SPHN</name>
<dbReference type="InterPro" id="IPR002880">
    <property type="entry name" value="Pyrv_Fd/Flavodoxin_OxRdtase_N"/>
</dbReference>
<dbReference type="InterPro" id="IPR051457">
    <property type="entry name" value="2-oxoacid:Fd_oxidoreductase"/>
</dbReference>
<dbReference type="Pfam" id="PF02775">
    <property type="entry name" value="TPP_enzyme_C"/>
    <property type="match status" value="1"/>
</dbReference>
<accession>A0A345YHT4</accession>
<sequence length="1156" mass="124859">MDLEYRLEDRYTQRSGRVFLSGSQALVRLPLMQRQRDIDAGLNTAGFISGYTGSPLGGYDIALNQVPELLEEHHIHFEPGINEDLGATAVWGSQQVGLFGNARYDGVFGIWYGKGPGVDRSGDALKHGSYSGSAPNGGVLVLAGDDHGAKSSTTAHQSDHAFIHFGMPFLNPSSVQDYLDLGLHGFAMSRHSGCWIGMKCVTDIIESSASVDIDPNRPSITIPDRDGEGLAARWGVPALKAEDRQYNQRIPALLEYVRVNRLNREAIAAPSRTLGIVTSGKAYLDVMQALEDLGLDAARCRELGVSVFKVAMPWPLEPETLCEFAEGHREILVVEEKRPVIEDQIASLFVNRANAPLLTGKIDPDGSPLVPAVGETTPLIAARSIAARLIALTGDDGLRAALDGLEAESAPPALPAATLARMPSFCAGCPHNRSTKVPDGSVAFGGIGCHGMATFLPERNTPTLFQMGGEGAPWIGISPFTGTDHIFQNLGDGTYYHSGLLAIRAAVAAGVNITYKILANDAIAMTGGQEIAGQMRVDTLSRQIHAEGVEAIAIVSDEPDTYSPDADFAPGTTIHHRDEMDAVQRRMRDTPGVTAIIYDQNCATELRRRRKRGLAPDPDSRPFINTRVCEGCGDCSVQSNCIALEPVETRFGRKRRVNQSACNKDFSCTDGYCPSFVVVNGGQPRKRSDGQQDYTRYVDALPVPEAASTASPFSLLVTGIGGAGVVTLGAILGMAAHLEGKGASVLDVTGLAQRNGPVTSHVKVANSPQALKTSRIGRADLVIGSDMVVTASADVLGRMRKRMTKAVVNSRVAPTSDFATNPDLDLGTDEMERAIAQRSADSEFIEAGRLAYALTGNEVAANLMLVGFAAQRGWLPVSLDALDRAIQLNGAAVEMNRASVAWGRLLAHDPTLVAELVAAKNTADPQSVSLDDLIADYARELEAYQDRAYAQRYVDLVAQVRAAESALAGNDGRLATAVARYYYKLLAYKDEYEVARHLSSEAFRDAIAEEFEGEYSIEFLMAPPILQRRDPVTGRYPKRRFGSWILPALKLLSRFKRLRGTPFDPFGYAAHRKMERGLIAQYESDIAMVIKRLDAKRYEAATEIASWPELVRGYDTVKDEHIAALEEMRGSLLASLAGPVATIPSRIAADRKEKVS</sequence>
<dbReference type="Proteomes" id="UP000254508">
    <property type="component" value="Chromosome"/>
</dbReference>
<dbReference type="KEGG" id="err:DVR09_05405"/>
<keyword evidence="3" id="KW-0249">Electron transport</keyword>
<dbReference type="GO" id="GO:0016625">
    <property type="term" value="F:oxidoreductase activity, acting on the aldehyde or oxo group of donors, iron-sulfur protein as acceptor"/>
    <property type="evidence" value="ECO:0007669"/>
    <property type="project" value="UniProtKB-ARBA"/>
</dbReference>
<dbReference type="SUPFAM" id="SSF52922">
    <property type="entry name" value="TK C-terminal domain-like"/>
    <property type="match status" value="1"/>
</dbReference>
<dbReference type="Gene3D" id="3.40.920.10">
    <property type="entry name" value="Pyruvate-ferredoxin oxidoreductase, PFOR, domain III"/>
    <property type="match status" value="1"/>
</dbReference>
<feature type="domain" description="DUF6537" evidence="9">
    <location>
        <begin position="930"/>
        <end position="1129"/>
    </location>
</feature>
<keyword evidence="1" id="KW-0813">Transport</keyword>
<evidence type="ECO:0000259" key="8">
    <source>
        <dbReference type="Pfam" id="PF02775"/>
    </source>
</evidence>
<keyword evidence="10" id="KW-0670">Pyruvate</keyword>
<reference evidence="11" key="1">
    <citation type="submission" date="2018-07" db="EMBL/GenBank/DDBJ databases">
        <title>Genome sequence of Erythrobacter strain YH-07, an antagonistic bacterium isolated from Yellow Sea.</title>
        <authorList>
            <person name="Tang T."/>
            <person name="Liu Q."/>
            <person name="Sun X."/>
        </authorList>
    </citation>
    <scope>NUCLEOTIDE SEQUENCE [LARGE SCALE GENOMIC DNA]</scope>
    <source>
        <strain evidence="11">YH-07</strain>
    </source>
</reference>
<keyword evidence="2" id="KW-0004">4Fe-4S</keyword>
<dbReference type="InterPro" id="IPR019752">
    <property type="entry name" value="Pyrv/ketoisovalerate_OxRed_cat"/>
</dbReference>
<evidence type="ECO:0000259" key="7">
    <source>
        <dbReference type="Pfam" id="PF01558"/>
    </source>
</evidence>
<evidence type="ECO:0000313" key="10">
    <source>
        <dbReference type="EMBL" id="AXK43486.1"/>
    </source>
</evidence>
<evidence type="ECO:0000259" key="9">
    <source>
        <dbReference type="Pfam" id="PF20169"/>
    </source>
</evidence>
<evidence type="ECO:0000256" key="5">
    <source>
        <dbReference type="ARBA" id="ARBA00023004"/>
    </source>
</evidence>
<dbReference type="NCBIfam" id="NF009588">
    <property type="entry name" value="PRK13029.1"/>
    <property type="match status" value="1"/>
</dbReference>
<dbReference type="PANTHER" id="PTHR48084">
    <property type="entry name" value="2-OXOGLUTARATE OXIDOREDUCTASE SUBUNIT KORB-RELATED"/>
    <property type="match status" value="1"/>
</dbReference>
<keyword evidence="4" id="KW-0560">Oxidoreductase</keyword>
<dbReference type="Pfam" id="PF01558">
    <property type="entry name" value="POR"/>
    <property type="match status" value="1"/>
</dbReference>
<dbReference type="GO" id="GO:0044281">
    <property type="term" value="P:small molecule metabolic process"/>
    <property type="evidence" value="ECO:0007669"/>
    <property type="project" value="UniProtKB-ARBA"/>
</dbReference>
<evidence type="ECO:0000256" key="6">
    <source>
        <dbReference type="ARBA" id="ARBA00023014"/>
    </source>
</evidence>
<evidence type="ECO:0000256" key="3">
    <source>
        <dbReference type="ARBA" id="ARBA00022982"/>
    </source>
</evidence>
<keyword evidence="6" id="KW-0411">Iron-sulfur</keyword>
<evidence type="ECO:0000256" key="2">
    <source>
        <dbReference type="ARBA" id="ARBA00022485"/>
    </source>
</evidence>
<gene>
    <name evidence="10" type="ORF">DVR09_05405</name>
</gene>
<keyword evidence="5" id="KW-0408">Iron</keyword>
<dbReference type="PANTHER" id="PTHR48084:SF3">
    <property type="entry name" value="SUBUNIT OF PYRUVATE:FLAVODOXIN OXIDOREDUCTASE"/>
    <property type="match status" value="1"/>
</dbReference>
<proteinExistence type="predicted"/>
<dbReference type="GO" id="GO:0051539">
    <property type="term" value="F:4 iron, 4 sulfur cluster binding"/>
    <property type="evidence" value="ECO:0007669"/>
    <property type="project" value="UniProtKB-KW"/>
</dbReference>
<evidence type="ECO:0000256" key="1">
    <source>
        <dbReference type="ARBA" id="ARBA00022448"/>
    </source>
</evidence>
<dbReference type="GO" id="GO:0030976">
    <property type="term" value="F:thiamine pyrophosphate binding"/>
    <property type="evidence" value="ECO:0007669"/>
    <property type="project" value="InterPro"/>
</dbReference>
<organism evidence="10 11">
    <name type="scientific">Erythrobacter aureus</name>
    <dbReference type="NCBI Taxonomy" id="2182384"/>
    <lineage>
        <taxon>Bacteria</taxon>
        <taxon>Pseudomonadati</taxon>
        <taxon>Pseudomonadota</taxon>
        <taxon>Alphaproteobacteria</taxon>
        <taxon>Sphingomonadales</taxon>
        <taxon>Erythrobacteraceae</taxon>
        <taxon>Erythrobacter/Porphyrobacter group</taxon>
        <taxon>Erythrobacter</taxon>
    </lineage>
</organism>